<evidence type="ECO:0000313" key="1">
    <source>
        <dbReference type="EMBL" id="MFC1459616.1"/>
    </source>
</evidence>
<dbReference type="SUPFAM" id="SSF56524">
    <property type="entry name" value="Oxidoreductase molybdopterin-binding domain"/>
    <property type="match status" value="1"/>
</dbReference>
<name>A0ABV6YEN4_9HYPH</name>
<dbReference type="Proteomes" id="UP001593940">
    <property type="component" value="Unassembled WGS sequence"/>
</dbReference>
<keyword evidence="2" id="KW-1185">Reference proteome</keyword>
<evidence type="ECO:0000313" key="2">
    <source>
        <dbReference type="Proteomes" id="UP001593940"/>
    </source>
</evidence>
<dbReference type="Gene3D" id="3.90.420.10">
    <property type="entry name" value="Oxidoreductase, molybdopterin-binding domain"/>
    <property type="match status" value="1"/>
</dbReference>
<organism evidence="1 2">
    <name type="scientific">Microvirga arabica</name>
    <dbReference type="NCBI Taxonomy" id="1128671"/>
    <lineage>
        <taxon>Bacteria</taxon>
        <taxon>Pseudomonadati</taxon>
        <taxon>Pseudomonadota</taxon>
        <taxon>Alphaproteobacteria</taxon>
        <taxon>Hyphomicrobiales</taxon>
        <taxon>Methylobacteriaceae</taxon>
        <taxon>Microvirga</taxon>
    </lineage>
</organism>
<dbReference type="EMBL" id="JBHOMY010000118">
    <property type="protein sequence ID" value="MFC1459616.1"/>
    <property type="molecule type" value="Genomic_DNA"/>
</dbReference>
<dbReference type="InterPro" id="IPR036374">
    <property type="entry name" value="OxRdtase_Mopterin-bd_sf"/>
</dbReference>
<comment type="caution">
    <text evidence="1">The sequence shown here is derived from an EMBL/GenBank/DDBJ whole genome shotgun (WGS) entry which is preliminary data.</text>
</comment>
<evidence type="ECO:0008006" key="3">
    <source>
        <dbReference type="Google" id="ProtNLM"/>
    </source>
</evidence>
<accession>A0ABV6YEN4</accession>
<gene>
    <name evidence="1" type="ORF">ACETIH_23540</name>
</gene>
<protein>
    <recommendedName>
        <fullName evidence="3">Oxidoreductase molybdopterin-binding domain-containing protein</fullName>
    </recommendedName>
</protein>
<reference evidence="1 2" key="1">
    <citation type="submission" date="2024-09" db="EMBL/GenBank/DDBJ databases">
        <title>Nodulacao em especies de Leguminosae Basais da Amazonia e Caracterizacao dos Rizobios e Bacterias Associadas aos Nodulos.</title>
        <authorList>
            <person name="Jambeiro I.C.A."/>
            <person name="Lopes I.S."/>
            <person name="Aguiar E.R.G.R."/>
            <person name="Santos A.F.J."/>
            <person name="Dos Santos J.M.F."/>
            <person name="Gross E."/>
        </authorList>
    </citation>
    <scope>NUCLEOTIDE SEQUENCE [LARGE SCALE GENOMIC DNA]</scope>
    <source>
        <strain evidence="1 2">BRUESC1165</strain>
    </source>
</reference>
<sequence>MLPLIGFVYFAIAMGLSSLSYAREPLPLPKGPVVLTVSGKIKRTNGNGVALFDIKMLEALGRTSFTSRWDLSEAPLLFEGVPLRALLERIGVLGKSLRASALNDYAAVIPMEDLRFEPILATKVDGRTLTIRDKGPLWIAYPRDAHKVLQDAKYDYRWVWQLNKLHVE</sequence>
<proteinExistence type="predicted"/>
<dbReference type="RefSeq" id="WP_377031190.1">
    <property type="nucleotide sequence ID" value="NZ_JBHOMY010000118.1"/>
</dbReference>